<gene>
    <name evidence="7" type="ORF">MoryE10_17350</name>
</gene>
<evidence type="ECO:0000256" key="2">
    <source>
        <dbReference type="ARBA" id="ARBA00022777"/>
    </source>
</evidence>
<name>A0A8D5AJT2_9GAMM</name>
<dbReference type="PANTHER" id="PTHR24421:SF59">
    <property type="entry name" value="OXYGEN SENSOR HISTIDINE KINASE NREB"/>
    <property type="match status" value="1"/>
</dbReference>
<feature type="domain" description="Response regulatory" evidence="6">
    <location>
        <begin position="8"/>
        <end position="124"/>
    </location>
</feature>
<organism evidence="7 8">
    <name type="scientific">Methylogaea oryzae</name>
    <dbReference type="NCBI Taxonomy" id="1295382"/>
    <lineage>
        <taxon>Bacteria</taxon>
        <taxon>Pseudomonadati</taxon>
        <taxon>Pseudomonadota</taxon>
        <taxon>Gammaproteobacteria</taxon>
        <taxon>Methylococcales</taxon>
        <taxon>Methylococcaceae</taxon>
        <taxon>Methylogaea</taxon>
    </lineage>
</organism>
<dbReference type="InterPro" id="IPR001789">
    <property type="entry name" value="Sig_transdc_resp-reg_receiver"/>
</dbReference>
<dbReference type="SMART" id="SM00448">
    <property type="entry name" value="REC"/>
    <property type="match status" value="1"/>
</dbReference>
<dbReference type="Pfam" id="PF07730">
    <property type="entry name" value="HisKA_3"/>
    <property type="match status" value="1"/>
</dbReference>
<dbReference type="PROSITE" id="PS50110">
    <property type="entry name" value="RESPONSE_REGULATORY"/>
    <property type="match status" value="1"/>
</dbReference>
<keyword evidence="2" id="KW-0418">Kinase</keyword>
<dbReference type="KEGG" id="moz:MoryE10_17350"/>
<dbReference type="CDD" id="cd16917">
    <property type="entry name" value="HATPase_UhpB-NarQ-NarX-like"/>
    <property type="match status" value="1"/>
</dbReference>
<dbReference type="InterPro" id="IPR003594">
    <property type="entry name" value="HATPase_dom"/>
</dbReference>
<dbReference type="Pfam" id="PF02518">
    <property type="entry name" value="HATPase_c"/>
    <property type="match status" value="1"/>
</dbReference>
<dbReference type="GO" id="GO:0000155">
    <property type="term" value="F:phosphorelay sensor kinase activity"/>
    <property type="evidence" value="ECO:0007669"/>
    <property type="project" value="InterPro"/>
</dbReference>
<feature type="domain" description="Histidine kinase" evidence="5">
    <location>
        <begin position="167"/>
        <end position="359"/>
    </location>
</feature>
<feature type="modified residue" description="4-aspartylphosphate" evidence="4">
    <location>
        <position position="59"/>
    </location>
</feature>
<evidence type="ECO:0000256" key="4">
    <source>
        <dbReference type="PROSITE-ProRule" id="PRU00169"/>
    </source>
</evidence>
<dbReference type="AlphaFoldDB" id="A0A8D5AJT2"/>
<dbReference type="GO" id="GO:0046983">
    <property type="term" value="F:protein dimerization activity"/>
    <property type="evidence" value="ECO:0007669"/>
    <property type="project" value="InterPro"/>
</dbReference>
<protein>
    <recommendedName>
        <fullName evidence="9">Histidine kinase</fullName>
    </recommendedName>
</protein>
<evidence type="ECO:0000313" key="8">
    <source>
        <dbReference type="Proteomes" id="UP000824988"/>
    </source>
</evidence>
<dbReference type="SMART" id="SM00387">
    <property type="entry name" value="HATPase_c"/>
    <property type="match status" value="1"/>
</dbReference>
<keyword evidence="3" id="KW-0902">Two-component regulatory system</keyword>
<evidence type="ECO:0000259" key="6">
    <source>
        <dbReference type="PROSITE" id="PS50110"/>
    </source>
</evidence>
<dbReference type="EMBL" id="AP019782">
    <property type="protein sequence ID" value="BBL71129.1"/>
    <property type="molecule type" value="Genomic_DNA"/>
</dbReference>
<keyword evidence="8" id="KW-1185">Reference proteome</keyword>
<keyword evidence="4" id="KW-0597">Phosphoprotein</keyword>
<dbReference type="InterPro" id="IPR050482">
    <property type="entry name" value="Sensor_HK_TwoCompSys"/>
</dbReference>
<dbReference type="PANTHER" id="PTHR24421">
    <property type="entry name" value="NITRATE/NITRITE SENSOR PROTEIN NARX-RELATED"/>
    <property type="match status" value="1"/>
</dbReference>
<dbReference type="Pfam" id="PF00072">
    <property type="entry name" value="Response_reg"/>
    <property type="match status" value="1"/>
</dbReference>
<evidence type="ECO:0000256" key="3">
    <source>
        <dbReference type="ARBA" id="ARBA00023012"/>
    </source>
</evidence>
<dbReference type="CDD" id="cd00156">
    <property type="entry name" value="REC"/>
    <property type="match status" value="1"/>
</dbReference>
<evidence type="ECO:0000259" key="5">
    <source>
        <dbReference type="PROSITE" id="PS50109"/>
    </source>
</evidence>
<reference evidence="7" key="1">
    <citation type="submission" date="2019-06" db="EMBL/GenBank/DDBJ databases">
        <title>Complete genome sequence of Methylogaea oryzae strain JCM16910.</title>
        <authorList>
            <person name="Asakawa S."/>
        </authorList>
    </citation>
    <scope>NUCLEOTIDE SEQUENCE</scope>
    <source>
        <strain evidence="7">E10</strain>
    </source>
</reference>
<dbReference type="Proteomes" id="UP000824988">
    <property type="component" value="Chromosome"/>
</dbReference>
<dbReference type="InterPro" id="IPR005467">
    <property type="entry name" value="His_kinase_dom"/>
</dbReference>
<dbReference type="PROSITE" id="PS50109">
    <property type="entry name" value="HIS_KIN"/>
    <property type="match status" value="1"/>
</dbReference>
<accession>A0A8D5AJT2</accession>
<evidence type="ECO:0000313" key="7">
    <source>
        <dbReference type="EMBL" id="BBL71129.1"/>
    </source>
</evidence>
<evidence type="ECO:0008006" key="9">
    <source>
        <dbReference type="Google" id="ProtNLM"/>
    </source>
</evidence>
<dbReference type="RefSeq" id="WP_221048838.1">
    <property type="nucleotide sequence ID" value="NZ_AP019782.1"/>
</dbReference>
<dbReference type="InterPro" id="IPR011712">
    <property type="entry name" value="Sig_transdc_His_kin_sub3_dim/P"/>
</dbReference>
<sequence>MENSRIINALLVEDSDDDATLIAEELAAGGYRASIRRVQTAEELKASLEDGQWDIVLSDYNLPSFNAVDALCVVKACRLDIPFVVVSGHVGEETAVSLLKLGVHDFVAKHNLARLVPAVAREIHEARCREEQRRAGAELIESRQQLRDLSNFLQSMREDERARIARELHDDLGQSLTALKMDMSWLKKRLPEEQPVLTQKADDMLKLIDATVESVRRIAANLRPGLLDDLGLAAAMEWLLEDFSKRHGVAYELTMNEDELDLPECLAITVFRVIQEALTNVARHAMASSVRVCLERGEESIQIEVRDNGRGFDFRAKRQQKSYGLLGIQERIAALGGRFAIESEVGLGTAVRIELPHSEDRAECAA</sequence>
<keyword evidence="1" id="KW-0808">Transferase</keyword>
<dbReference type="GO" id="GO:0016020">
    <property type="term" value="C:membrane"/>
    <property type="evidence" value="ECO:0007669"/>
    <property type="project" value="InterPro"/>
</dbReference>
<proteinExistence type="predicted"/>
<evidence type="ECO:0000256" key="1">
    <source>
        <dbReference type="ARBA" id="ARBA00022679"/>
    </source>
</evidence>